<protein>
    <recommendedName>
        <fullName evidence="1">DUF2382 domain-containing protein</fullName>
    </recommendedName>
</protein>
<dbReference type="PANTHER" id="PTHR38463:SF1">
    <property type="entry name" value="STRESS RESPONSE PROTEIN YSNF"/>
    <property type="match status" value="1"/>
</dbReference>
<name>A0A401UM69_9CLOT</name>
<evidence type="ECO:0000313" key="3">
    <source>
        <dbReference type="Proteomes" id="UP000287872"/>
    </source>
</evidence>
<dbReference type="Proteomes" id="UP000287872">
    <property type="component" value="Unassembled WGS sequence"/>
</dbReference>
<reference evidence="2 3" key="1">
    <citation type="submission" date="2018-11" db="EMBL/GenBank/DDBJ databases">
        <title>Genome sequencing and assembly of Clostridium tagluense strain A121.</title>
        <authorList>
            <person name="Murakami T."/>
            <person name="Segawa T."/>
            <person name="Shcherbakova V.A."/>
            <person name="Mori H."/>
            <person name="Yoshimura Y."/>
        </authorList>
    </citation>
    <scope>NUCLEOTIDE SEQUENCE [LARGE SCALE GENOMIC DNA]</scope>
    <source>
        <strain evidence="2 3">A121</strain>
    </source>
</reference>
<dbReference type="EMBL" id="BHYK01000011">
    <property type="protein sequence ID" value="GCD10618.1"/>
    <property type="molecule type" value="Genomic_DNA"/>
</dbReference>
<organism evidence="2 3">
    <name type="scientific">Clostridium tagluense</name>
    <dbReference type="NCBI Taxonomy" id="360422"/>
    <lineage>
        <taxon>Bacteria</taxon>
        <taxon>Bacillati</taxon>
        <taxon>Bacillota</taxon>
        <taxon>Clostridia</taxon>
        <taxon>Eubacteriales</taxon>
        <taxon>Clostridiaceae</taxon>
        <taxon>Clostridium</taxon>
    </lineage>
</organism>
<dbReference type="InterPro" id="IPR019060">
    <property type="entry name" value="DUF2382"/>
</dbReference>
<dbReference type="RefSeq" id="WP_125001555.1">
    <property type="nucleotide sequence ID" value="NZ_BHYK01000011.1"/>
</dbReference>
<dbReference type="OrthoDB" id="1798989at2"/>
<dbReference type="PANTHER" id="PTHR38463">
    <property type="entry name" value="STRESS RESPONSE PROTEIN YSNF"/>
    <property type="match status" value="1"/>
</dbReference>
<accession>A0A401UM69</accession>
<sequence>MATFHIKKEELNVAKEWMQTGEVNIYREIFTVEKNFTVPIKREELVIKKKNLTSSTPQYKDMPTEVIRILLNEEHVEFTKHKVDLEDVSIYKEQIQDIKHIEETLKREEPIVKISESLKYSNDSNY</sequence>
<dbReference type="NCBIfam" id="TIGR02271">
    <property type="entry name" value="YsnF/AvaK domain"/>
    <property type="match status" value="1"/>
</dbReference>
<evidence type="ECO:0000313" key="2">
    <source>
        <dbReference type="EMBL" id="GCD10618.1"/>
    </source>
</evidence>
<dbReference type="InterPro" id="IPR052967">
    <property type="entry name" value="Stress_Response_Assoc"/>
</dbReference>
<gene>
    <name evidence="2" type="ORF">Ctaglu_22410</name>
</gene>
<feature type="domain" description="DUF2382" evidence="1">
    <location>
        <begin position="6"/>
        <end position="110"/>
    </location>
</feature>
<dbReference type="Pfam" id="PF09557">
    <property type="entry name" value="DUF2382"/>
    <property type="match status" value="1"/>
</dbReference>
<keyword evidence="3" id="KW-1185">Reference proteome</keyword>
<evidence type="ECO:0000259" key="1">
    <source>
        <dbReference type="Pfam" id="PF09557"/>
    </source>
</evidence>
<dbReference type="AlphaFoldDB" id="A0A401UM69"/>
<proteinExistence type="predicted"/>
<comment type="caution">
    <text evidence="2">The sequence shown here is derived from an EMBL/GenBank/DDBJ whole genome shotgun (WGS) entry which is preliminary data.</text>
</comment>